<name>A0A0G4Q0B8_9GAMM</name>
<protein>
    <submittedName>
        <fullName evidence="1">Uncharacterized protein</fullName>
    </submittedName>
</protein>
<accession>A0A0G4Q0B8</accession>
<sequence>MNRTELWAYTGLSYKKLLNSDTLYAEVAIDLNGRWLKSKDSGKLIYLKNEDKKESENIIQARKFSVLQSVDRRRIK</sequence>
<gene>
    <name evidence="1" type="ORF">BN1804_00249</name>
</gene>
<proteinExistence type="predicted"/>
<dbReference type="AlphaFoldDB" id="A0A0G4Q0B8"/>
<reference evidence="2" key="1">
    <citation type="submission" date="2015-06" db="EMBL/GenBank/DDBJ databases">
        <authorList>
            <person name="Urmite Genomes"/>
        </authorList>
    </citation>
    <scope>NUCLEOTIDE SEQUENCE [LARGE SCALE GENOMIC DNA]</scope>
    <source>
        <strain evidence="2">CSUR P1867</strain>
    </source>
</reference>
<dbReference type="EMBL" id="CVRY01000001">
    <property type="protein sequence ID" value="CRL59076.1"/>
    <property type="molecule type" value="Genomic_DNA"/>
</dbReference>
<dbReference type="RefSeq" id="WP_072062674.1">
    <property type="nucleotide sequence ID" value="NZ_CVRY01000001.1"/>
</dbReference>
<evidence type="ECO:0000313" key="1">
    <source>
        <dbReference type="EMBL" id="CRL59076.1"/>
    </source>
</evidence>
<organism evidence="1 2">
    <name type="scientific">Proteus penneri</name>
    <dbReference type="NCBI Taxonomy" id="102862"/>
    <lineage>
        <taxon>Bacteria</taxon>
        <taxon>Pseudomonadati</taxon>
        <taxon>Pseudomonadota</taxon>
        <taxon>Gammaproteobacteria</taxon>
        <taxon>Enterobacterales</taxon>
        <taxon>Morganellaceae</taxon>
        <taxon>Proteus</taxon>
    </lineage>
</organism>
<evidence type="ECO:0000313" key="2">
    <source>
        <dbReference type="Proteomes" id="UP000183920"/>
    </source>
</evidence>
<dbReference type="Proteomes" id="UP000183920">
    <property type="component" value="Unassembled WGS sequence"/>
</dbReference>